<gene>
    <name evidence="2" type="ORF">EF834_02755</name>
</gene>
<feature type="chain" id="PRO_5018667919" evidence="1">
    <location>
        <begin position="23"/>
        <end position="288"/>
    </location>
</feature>
<evidence type="ECO:0000313" key="2">
    <source>
        <dbReference type="EMBL" id="RVW06371.1"/>
    </source>
</evidence>
<dbReference type="RefSeq" id="WP_127945537.1">
    <property type="nucleotide sequence ID" value="NZ_RKLN01000001.1"/>
</dbReference>
<sequence length="288" mass="28637">MAGLVAALATGLMLTAGPLAHSDTVKTTIPVDVSPIGAAIAPDGNRAYVANMGDDTVSVIDTSTNTETTTIDVGNGPRAVAFTPDGTRAYVTNQNDNSVSVIDTVANTVTITINVGGAPEGVTITPDGTRAYVTNYLGNTVSMIDTATNTFTTIDVGNGPRAAAITSDGTHAYVTNQHDSSVSVLEIDTAPTLTGTPPAGAVGQPYEYAFTLTGQPAPTTTVTAGALPGGLTLSADGVLSGTPTTAGHFAFFIAATNDVGGDASIPVVLDIADTTSTGPFGSLGSLGS</sequence>
<name>A0A3S3AJT8_9NOCA</name>
<dbReference type="Gene3D" id="2.130.10.10">
    <property type="entry name" value="YVTN repeat-like/Quinoprotein amine dehydrogenase"/>
    <property type="match status" value="2"/>
</dbReference>
<dbReference type="Proteomes" id="UP000284333">
    <property type="component" value="Unassembled WGS sequence"/>
</dbReference>
<dbReference type="GO" id="GO:0005975">
    <property type="term" value="P:carbohydrate metabolic process"/>
    <property type="evidence" value="ECO:0007669"/>
    <property type="project" value="UniProtKB-ARBA"/>
</dbReference>
<evidence type="ECO:0000256" key="1">
    <source>
        <dbReference type="SAM" id="SignalP"/>
    </source>
</evidence>
<protein>
    <submittedName>
        <fullName evidence="2">YncE family protein</fullName>
    </submittedName>
</protein>
<dbReference type="InterPro" id="IPR013783">
    <property type="entry name" value="Ig-like_fold"/>
</dbReference>
<dbReference type="InterPro" id="IPR019405">
    <property type="entry name" value="Lactonase_7-beta_prop"/>
</dbReference>
<accession>A0A3S3AJT8</accession>
<dbReference type="PANTHER" id="PTHR47197">
    <property type="entry name" value="PROTEIN NIRF"/>
    <property type="match status" value="1"/>
</dbReference>
<dbReference type="OrthoDB" id="4457398at2"/>
<dbReference type="PANTHER" id="PTHR47197:SF3">
    <property type="entry name" value="DIHYDRO-HEME D1 DEHYDROGENASE"/>
    <property type="match status" value="1"/>
</dbReference>
<keyword evidence="3" id="KW-1185">Reference proteome</keyword>
<evidence type="ECO:0000313" key="3">
    <source>
        <dbReference type="Proteomes" id="UP000284333"/>
    </source>
</evidence>
<feature type="signal peptide" evidence="1">
    <location>
        <begin position="1"/>
        <end position="22"/>
    </location>
</feature>
<dbReference type="NCBIfam" id="TIGR02276">
    <property type="entry name" value="beta_rpt_yvtn"/>
    <property type="match status" value="3"/>
</dbReference>
<dbReference type="InterPro" id="IPR011045">
    <property type="entry name" value="N2O_reductase_N"/>
</dbReference>
<dbReference type="Pfam" id="PF10282">
    <property type="entry name" value="Lactonase"/>
    <property type="match status" value="1"/>
</dbReference>
<dbReference type="InterPro" id="IPR011964">
    <property type="entry name" value="YVTN_b-propeller_repeat"/>
</dbReference>
<dbReference type="InterPro" id="IPR015943">
    <property type="entry name" value="WD40/YVTN_repeat-like_dom_sf"/>
</dbReference>
<keyword evidence="1" id="KW-0732">Signal</keyword>
<comment type="caution">
    <text evidence="2">The sequence shown here is derived from an EMBL/GenBank/DDBJ whole genome shotgun (WGS) entry which is preliminary data.</text>
</comment>
<organism evidence="2 3">
    <name type="scientific">Rhodococcus spongiicola</name>
    <dbReference type="NCBI Taxonomy" id="2487352"/>
    <lineage>
        <taxon>Bacteria</taxon>
        <taxon>Bacillati</taxon>
        <taxon>Actinomycetota</taxon>
        <taxon>Actinomycetes</taxon>
        <taxon>Mycobacteriales</taxon>
        <taxon>Nocardiaceae</taxon>
        <taxon>Rhodococcus</taxon>
    </lineage>
</organism>
<dbReference type="AlphaFoldDB" id="A0A3S3AJT8"/>
<dbReference type="SUPFAM" id="SSF50974">
    <property type="entry name" value="Nitrous oxide reductase, N-terminal domain"/>
    <property type="match status" value="1"/>
</dbReference>
<proteinExistence type="predicted"/>
<dbReference type="EMBL" id="RKLN01000001">
    <property type="protein sequence ID" value="RVW06371.1"/>
    <property type="molecule type" value="Genomic_DNA"/>
</dbReference>
<dbReference type="Gene3D" id="2.60.40.10">
    <property type="entry name" value="Immunoglobulins"/>
    <property type="match status" value="1"/>
</dbReference>
<reference evidence="2 3" key="1">
    <citation type="submission" date="2018-11" db="EMBL/GenBank/DDBJ databases">
        <title>Rhodococcus spongicola sp. nov. and Rhodococcus xishaensis sp. nov. from marine sponges.</title>
        <authorList>
            <person name="Li L."/>
            <person name="Lin H.W."/>
        </authorList>
    </citation>
    <scope>NUCLEOTIDE SEQUENCE [LARGE SCALE GENOMIC DNA]</scope>
    <source>
        <strain evidence="2 3">LHW50502</strain>
    </source>
</reference>
<dbReference type="InterPro" id="IPR051200">
    <property type="entry name" value="Host-pathogen_enzymatic-act"/>
</dbReference>